<name>A0A8H4W4R0_9HELO</name>
<dbReference type="PANTHER" id="PTHR40619:SF3">
    <property type="entry name" value="FUNGAL STAND N-TERMINAL GOODBYE DOMAIN-CONTAINING PROTEIN"/>
    <property type="match status" value="1"/>
</dbReference>
<dbReference type="PANTHER" id="PTHR40619">
    <property type="entry name" value="FUNGAL STAND N-TERMINAL GOODBYE DOMAIN-CONTAINING PROTEIN"/>
    <property type="match status" value="1"/>
</dbReference>
<dbReference type="Proteomes" id="UP000566819">
    <property type="component" value="Unassembled WGS sequence"/>
</dbReference>
<organism evidence="2 3">
    <name type="scientific">Cudoniella acicularis</name>
    <dbReference type="NCBI Taxonomy" id="354080"/>
    <lineage>
        <taxon>Eukaryota</taxon>
        <taxon>Fungi</taxon>
        <taxon>Dikarya</taxon>
        <taxon>Ascomycota</taxon>
        <taxon>Pezizomycotina</taxon>
        <taxon>Leotiomycetes</taxon>
        <taxon>Helotiales</taxon>
        <taxon>Tricladiaceae</taxon>
        <taxon>Cudoniella</taxon>
    </lineage>
</organism>
<evidence type="ECO:0000256" key="1">
    <source>
        <dbReference type="SAM" id="MobiDB-lite"/>
    </source>
</evidence>
<comment type="caution">
    <text evidence="2">The sequence shown here is derived from an EMBL/GenBank/DDBJ whole genome shotgun (WGS) entry which is preliminary data.</text>
</comment>
<protein>
    <submittedName>
        <fullName evidence="2">Uncharacterized protein</fullName>
    </submittedName>
</protein>
<reference evidence="2 3" key="1">
    <citation type="submission" date="2020-03" db="EMBL/GenBank/DDBJ databases">
        <title>Draft Genome Sequence of Cudoniella acicularis.</title>
        <authorList>
            <person name="Buettner E."/>
            <person name="Kellner H."/>
        </authorList>
    </citation>
    <scope>NUCLEOTIDE SEQUENCE [LARGE SCALE GENOMIC DNA]</scope>
    <source>
        <strain evidence="2 3">DSM 108380</strain>
    </source>
</reference>
<keyword evidence="3" id="KW-1185">Reference proteome</keyword>
<dbReference type="EMBL" id="JAAMPI010000421">
    <property type="protein sequence ID" value="KAF4631665.1"/>
    <property type="molecule type" value="Genomic_DNA"/>
</dbReference>
<accession>A0A8H4W4R0</accession>
<evidence type="ECO:0000313" key="2">
    <source>
        <dbReference type="EMBL" id="KAF4631665.1"/>
    </source>
</evidence>
<proteinExistence type="predicted"/>
<dbReference type="AlphaFoldDB" id="A0A8H4W4R0"/>
<feature type="region of interest" description="Disordered" evidence="1">
    <location>
        <begin position="263"/>
        <end position="284"/>
    </location>
</feature>
<evidence type="ECO:0000313" key="3">
    <source>
        <dbReference type="Proteomes" id="UP000566819"/>
    </source>
</evidence>
<dbReference type="OrthoDB" id="5419927at2759"/>
<sequence length="965" mass="108756">MNDLAPYICLDPACTTPRVRYRSFKQWVFHMNEHISLEWICYSDNHPEHTFSDVEKYKNHIKKDHDSEIGASQLAALAQAHARPAAPIFKVCPFCDEIPKDLATPDIGEDKLGIYKNLLKHVGKHLQSLALLSLTWLGNRPDLDGDAGENSATDPILPEPIFSELPSSVGISQEMGFDPDWKGIHPYVPDLGDDPAWLLWLSENSGNIHSRETEWLLAEGERVLNLYSKTGPDPMMLEFQLQFRVLTPSQREHHVLIPADEFPAQDTTSKPDITLPKRTDSDDGANENVRVRLMETSERVVSIVESLTVKTDNLASETQQPLREAHGIGYGGEENNRAQESPQLVRRFSDEPLHGSVAYEETSDRFVIDKINYHDTVESINLSMIYNPALELSNQLSKDIEKFLKTAPPKFTIAILPLGNNIPESVVESLETIEKMGEHVSKSAGLLKDLRKSFRNFGRHRKVLMGLGEIVPGGDRFLGIMCGCLKLILRVLSIHKKLADPTLRMLCEIGHAISIDAYIPVTMKWSESVHKAFSRLWVSIFSGLQCILEYYSKNTILRFAKVFASPANMDKMLGEKTSMIIDCKVGLERELQLAVSESTQQASVRFSHNVQELSDVLPSLQPHNKQQIRVDLVPHQETQAANERALIWAALQKMIADSLVVADSYKSADPSYHKQTTVRNDEFIASKFPLSSFKYLDGDARLTSKALSCLSYQTEFDLPRRDIRTNRKFASGFLQDDRDRSAYVLDSRQLFHWLHPDTSSILVINAGLASTQRRSLGGFICADICHSLRKMKVEKPIILNFFCGEHRDSSEDPDANPAGIINSMLSQLLQQYDRFDPALLRRFTFLDNEDVTQLCAKLSQLIRSLPPPLVVFCVIDRLFLYDDERRGADAAELLRRLVKLSKPRQGRGDHCRFKVLLTGSGRWIAKAVTEGLARDCVLTIPDRVPSSPVTWLCQSRKAFGDFGTA</sequence>
<gene>
    <name evidence="2" type="ORF">G7Y89_g6464</name>
</gene>